<dbReference type="OrthoDB" id="2213137at2759"/>
<feature type="transmembrane region" description="Helical" evidence="4">
    <location>
        <begin position="312"/>
        <end position="332"/>
    </location>
</feature>
<dbReference type="InterPro" id="IPR050327">
    <property type="entry name" value="Proton-linked_MCT"/>
</dbReference>
<dbReference type="eggNOG" id="KOG2504">
    <property type="taxonomic scope" value="Eukaryota"/>
</dbReference>
<dbReference type="AlphaFoldDB" id="G4T6C1"/>
<feature type="transmembrane region" description="Helical" evidence="4">
    <location>
        <begin position="270"/>
        <end position="291"/>
    </location>
</feature>
<dbReference type="Proteomes" id="UP000007148">
    <property type="component" value="Unassembled WGS sequence"/>
</dbReference>
<evidence type="ECO:0000256" key="4">
    <source>
        <dbReference type="SAM" id="Phobius"/>
    </source>
</evidence>
<comment type="caution">
    <text evidence="6">The sequence shown here is derived from an EMBL/GenBank/DDBJ whole genome shotgun (WGS) entry which is preliminary data.</text>
</comment>
<proteinExistence type="inferred from homology"/>
<comment type="similarity">
    <text evidence="2">Belongs to the major facilitator superfamily. Monocarboxylate porter (TC 2.A.1.13) family.</text>
</comment>
<feature type="transmembrane region" description="Helical" evidence="4">
    <location>
        <begin position="406"/>
        <end position="429"/>
    </location>
</feature>
<feature type="transmembrane region" description="Helical" evidence="4">
    <location>
        <begin position="181"/>
        <end position="198"/>
    </location>
</feature>
<feature type="transmembrane region" description="Helical" evidence="4">
    <location>
        <begin position="441"/>
        <end position="468"/>
    </location>
</feature>
<dbReference type="Pfam" id="PF07690">
    <property type="entry name" value="MFS_1"/>
    <property type="match status" value="1"/>
</dbReference>
<dbReference type="GO" id="GO:0022857">
    <property type="term" value="F:transmembrane transporter activity"/>
    <property type="evidence" value="ECO:0007669"/>
    <property type="project" value="InterPro"/>
</dbReference>
<feature type="transmembrane region" description="Helical" evidence="4">
    <location>
        <begin position="237"/>
        <end position="258"/>
    </location>
</feature>
<evidence type="ECO:0000259" key="5">
    <source>
        <dbReference type="PROSITE" id="PS50850"/>
    </source>
</evidence>
<dbReference type="HOGENOM" id="CLU_001265_1_2_1"/>
<feature type="compositionally biased region" description="Basic and acidic residues" evidence="3">
    <location>
        <begin position="1"/>
        <end position="21"/>
    </location>
</feature>
<dbReference type="PANTHER" id="PTHR11360:SF315">
    <property type="entry name" value="TRANSPORTER MCH2-RELATED"/>
    <property type="match status" value="1"/>
</dbReference>
<dbReference type="InterPro" id="IPR036259">
    <property type="entry name" value="MFS_trans_sf"/>
</dbReference>
<feature type="transmembrane region" description="Helical" evidence="4">
    <location>
        <begin position="352"/>
        <end position="372"/>
    </location>
</feature>
<dbReference type="GO" id="GO:0016020">
    <property type="term" value="C:membrane"/>
    <property type="evidence" value="ECO:0007669"/>
    <property type="project" value="UniProtKB-SubCell"/>
</dbReference>
<dbReference type="OMA" id="AWCNGSI"/>
<accession>G4T6C1</accession>
<dbReference type="InterPro" id="IPR020846">
    <property type="entry name" value="MFS_dom"/>
</dbReference>
<gene>
    <name evidence="6" type="ORF">PIIN_00612</name>
</gene>
<evidence type="ECO:0000256" key="2">
    <source>
        <dbReference type="ARBA" id="ARBA00006727"/>
    </source>
</evidence>
<evidence type="ECO:0000313" key="6">
    <source>
        <dbReference type="EMBL" id="CCA66850.1"/>
    </source>
</evidence>
<sequence>MDAEERMHKSSEEKKACKEEAADVPPLNAVGTSVSRQATQETVGDVHVIVQEIESGMPTLVAPSLVQLELGGQIPKSEQDGMVVPDEPTQSKNGEVVVLEPGPIPDGGYGWVIVVLQFVSQAATWGMMTVYGVFLSWFQEHHTFGNEPPVSFGWIAGTAISTGFLFSPLTAYVCKLLPLRVTLAIAQTILALGFILAGQSKTVWQFALTQGVMCGLGIGLNFMATQPLISQWFLRRRALAMGLSSGGVGAGGLIFSFTTRMALAAHGVRIAYLINGLVVFVMLTPTTLLFRPRMRVLHPRFKPVRPGLWKKFPGLIFIGLWSFFIMLGYLIPLLTIATYSTQAVGLSQAQGASIQAMLAAGQLIGRPGLGLALDRFGRIYMASVVSFLSGLTCLVIWMLARSQAVLLVFGLLNGILSGIFFSALGPLLSEVVPLQVFSDSLSLIWLVTAPISLVAPAIAFALIGYSSAHQPEGMQQHNPGVYHVTIGVAGGANVLAGLVLLGARRYQRKEQDR</sequence>
<dbReference type="SUPFAM" id="SSF103473">
    <property type="entry name" value="MFS general substrate transporter"/>
    <property type="match status" value="1"/>
</dbReference>
<feature type="transmembrane region" description="Helical" evidence="4">
    <location>
        <begin position="480"/>
        <end position="503"/>
    </location>
</feature>
<feature type="region of interest" description="Disordered" evidence="3">
    <location>
        <begin position="1"/>
        <end position="38"/>
    </location>
</feature>
<evidence type="ECO:0000256" key="3">
    <source>
        <dbReference type="SAM" id="MobiDB-lite"/>
    </source>
</evidence>
<feature type="transmembrane region" description="Helical" evidence="4">
    <location>
        <begin position="379"/>
        <end position="400"/>
    </location>
</feature>
<organism evidence="6 7">
    <name type="scientific">Serendipita indica (strain DSM 11827)</name>
    <name type="common">Root endophyte fungus</name>
    <name type="synonym">Piriformospora indica</name>
    <dbReference type="NCBI Taxonomy" id="1109443"/>
    <lineage>
        <taxon>Eukaryota</taxon>
        <taxon>Fungi</taxon>
        <taxon>Dikarya</taxon>
        <taxon>Basidiomycota</taxon>
        <taxon>Agaricomycotina</taxon>
        <taxon>Agaricomycetes</taxon>
        <taxon>Sebacinales</taxon>
        <taxon>Serendipitaceae</taxon>
        <taxon>Serendipita</taxon>
    </lineage>
</organism>
<protein>
    <submittedName>
        <fullName evidence="6">Related to ESBP6-similarity to monocarboxylate transporter</fullName>
    </submittedName>
</protein>
<feature type="transmembrane region" description="Helical" evidence="4">
    <location>
        <begin position="204"/>
        <end position="225"/>
    </location>
</feature>
<comment type="subcellular location">
    <subcellularLocation>
        <location evidence="1">Membrane</location>
        <topology evidence="1">Multi-pass membrane protein</topology>
    </subcellularLocation>
</comment>
<dbReference type="InParanoid" id="G4T6C1"/>
<keyword evidence="4" id="KW-0812">Transmembrane</keyword>
<dbReference type="PANTHER" id="PTHR11360">
    <property type="entry name" value="MONOCARBOXYLATE TRANSPORTER"/>
    <property type="match status" value="1"/>
</dbReference>
<keyword evidence="7" id="KW-1185">Reference proteome</keyword>
<reference evidence="6 7" key="1">
    <citation type="journal article" date="2011" name="PLoS Pathog.">
        <title>Endophytic Life Strategies Decoded by Genome and Transcriptome Analyses of the Mutualistic Root Symbiont Piriformospora indica.</title>
        <authorList>
            <person name="Zuccaro A."/>
            <person name="Lahrmann U."/>
            <person name="Guldener U."/>
            <person name="Langen G."/>
            <person name="Pfiffi S."/>
            <person name="Biedenkopf D."/>
            <person name="Wong P."/>
            <person name="Samans B."/>
            <person name="Grimm C."/>
            <person name="Basiewicz M."/>
            <person name="Murat C."/>
            <person name="Martin F."/>
            <person name="Kogel K.H."/>
        </authorList>
    </citation>
    <scope>NUCLEOTIDE SEQUENCE [LARGE SCALE GENOMIC DNA]</scope>
    <source>
        <strain evidence="6 7">DSM 11827</strain>
    </source>
</reference>
<evidence type="ECO:0000256" key="1">
    <source>
        <dbReference type="ARBA" id="ARBA00004141"/>
    </source>
</evidence>
<dbReference type="Gene3D" id="1.20.1250.20">
    <property type="entry name" value="MFS general substrate transporter like domains"/>
    <property type="match status" value="2"/>
</dbReference>
<evidence type="ECO:0000313" key="7">
    <source>
        <dbReference type="Proteomes" id="UP000007148"/>
    </source>
</evidence>
<dbReference type="InterPro" id="IPR011701">
    <property type="entry name" value="MFS"/>
</dbReference>
<keyword evidence="4" id="KW-1133">Transmembrane helix</keyword>
<dbReference type="PROSITE" id="PS50850">
    <property type="entry name" value="MFS"/>
    <property type="match status" value="1"/>
</dbReference>
<feature type="domain" description="Major facilitator superfamily (MFS) profile" evidence="5">
    <location>
        <begin position="314"/>
        <end position="513"/>
    </location>
</feature>
<feature type="transmembrane region" description="Helical" evidence="4">
    <location>
        <begin position="109"/>
        <end position="134"/>
    </location>
</feature>
<keyword evidence="4" id="KW-0472">Membrane</keyword>
<dbReference type="EMBL" id="CAFZ01000006">
    <property type="protein sequence ID" value="CCA66850.1"/>
    <property type="molecule type" value="Genomic_DNA"/>
</dbReference>
<name>G4T6C1_SERID</name>
<feature type="transmembrane region" description="Helical" evidence="4">
    <location>
        <begin position="154"/>
        <end position="174"/>
    </location>
</feature>